<dbReference type="InterPro" id="IPR005135">
    <property type="entry name" value="Endo/exonuclease/phosphatase"/>
</dbReference>
<dbReference type="PANTHER" id="PTHR33332">
    <property type="entry name" value="REVERSE TRANSCRIPTASE DOMAIN-CONTAINING PROTEIN"/>
    <property type="match status" value="1"/>
</dbReference>
<organism evidence="2 3">
    <name type="scientific">Zophobas morio</name>
    <dbReference type="NCBI Taxonomy" id="2755281"/>
    <lineage>
        <taxon>Eukaryota</taxon>
        <taxon>Metazoa</taxon>
        <taxon>Ecdysozoa</taxon>
        <taxon>Arthropoda</taxon>
        <taxon>Hexapoda</taxon>
        <taxon>Insecta</taxon>
        <taxon>Pterygota</taxon>
        <taxon>Neoptera</taxon>
        <taxon>Endopterygota</taxon>
        <taxon>Coleoptera</taxon>
        <taxon>Polyphaga</taxon>
        <taxon>Cucujiformia</taxon>
        <taxon>Tenebrionidae</taxon>
        <taxon>Zophobas</taxon>
    </lineage>
</organism>
<dbReference type="InterPro" id="IPR036691">
    <property type="entry name" value="Endo/exonu/phosph_ase_sf"/>
</dbReference>
<protein>
    <recommendedName>
        <fullName evidence="1">Reverse transcriptase domain-containing protein</fullName>
    </recommendedName>
</protein>
<dbReference type="AlphaFoldDB" id="A0AA38M5K8"/>
<proteinExistence type="predicted"/>
<dbReference type="InterPro" id="IPR000477">
    <property type="entry name" value="RT_dom"/>
</dbReference>
<evidence type="ECO:0000313" key="3">
    <source>
        <dbReference type="Proteomes" id="UP001168821"/>
    </source>
</evidence>
<dbReference type="Pfam" id="PF00078">
    <property type="entry name" value="RVT_1"/>
    <property type="match status" value="1"/>
</dbReference>
<dbReference type="Proteomes" id="UP001168821">
    <property type="component" value="Unassembled WGS sequence"/>
</dbReference>
<dbReference type="Pfam" id="PF14529">
    <property type="entry name" value="Exo_endo_phos_2"/>
    <property type="match status" value="1"/>
</dbReference>
<dbReference type="GO" id="GO:0003824">
    <property type="term" value="F:catalytic activity"/>
    <property type="evidence" value="ECO:0007669"/>
    <property type="project" value="InterPro"/>
</dbReference>
<dbReference type="GO" id="GO:0071897">
    <property type="term" value="P:DNA biosynthetic process"/>
    <property type="evidence" value="ECO:0007669"/>
    <property type="project" value="UniProtKB-ARBA"/>
</dbReference>
<comment type="caution">
    <text evidence="2">The sequence shown here is derived from an EMBL/GenBank/DDBJ whole genome shotgun (WGS) entry which is preliminary data.</text>
</comment>
<reference evidence="2" key="1">
    <citation type="journal article" date="2023" name="G3 (Bethesda)">
        <title>Whole genome assemblies of Zophobas morio and Tenebrio molitor.</title>
        <authorList>
            <person name="Kaur S."/>
            <person name="Stinson S.A."/>
            <person name="diCenzo G.C."/>
        </authorList>
    </citation>
    <scope>NUCLEOTIDE SEQUENCE</scope>
    <source>
        <strain evidence="2">QUZm001</strain>
    </source>
</reference>
<dbReference type="Gene3D" id="3.60.10.10">
    <property type="entry name" value="Endonuclease/exonuclease/phosphatase"/>
    <property type="match status" value="1"/>
</dbReference>
<evidence type="ECO:0000259" key="1">
    <source>
        <dbReference type="PROSITE" id="PS50878"/>
    </source>
</evidence>
<name>A0AA38M5K8_9CUCU</name>
<feature type="domain" description="Reverse transcriptase" evidence="1">
    <location>
        <begin position="393"/>
        <end position="645"/>
    </location>
</feature>
<sequence length="863" mass="99906">MSAFNSFTLIDIVGCKLSYLKDSLYIFVVYIPPDVILADFISFIESLISYSLEFSNILILGDFNVSGFMSNATDSKSTLLHDMMASLNLTQLNSVSNTKGHFLDLVFSTFKRCVTTHDTCPLVVEDIHHPALNLELRIEKNASYANFPVCTDNNKIYNFKKANFPLLYNDLLNSNYEFLYQLIDVNQACEKYYNYLHSIFDKHVPLLKCKGFKFPSWYTKELKELIACKQKLYKKYKIDKSNQSYNNFALTRRAVKKLISRDYQAYINKAQESLLGDPKYFWTYIKTKKGRSSIPNEVHYDGCYFSKPSDIVNVFAKHFCSAFETPVSCNVPDFTHLQNNNLCINIDITENDVLKAIYNLKNSCVAGIDKIPSFLIKDCSAVFLKPLCYIFKLCIKNAIFPDIWKVAKITPVFKEGDFTNVEKYRPISILPNFSKVFETVLYNQLYPKLKNVISEQQHGFMPGRSTLSNLTCMSQSIAASLDNKGQLDVVYTDLSKAYDKLNHNILLHKLSAVGLSDHLTEFFATYLHGRKNFVVVNGYSSESYGANSGIPQGSTLGPFLFLIYFNDVVDTVQNSQILIYADDVKIYREIGCVEDCNKLQQDIDYFKNWCSDNSLKLNVAKCKVVTFTLCNNPFRQNYSIAGDILQRPSTVRDLGVLYDHQFSFREHIDNTVKKANNMLGFMVRNCKDFYNTQALVVLFNTLVRSRLEYCSLAWFPYYQYQINNLEKVQRRFLKYLYVKQERVWPERNVAQKLLLDKFHFNCLFSRRIMHAITFIYKLINNLVKCGEFLAQVKFHVPRINSRFAITLYVKTPRTNIGRKAPLYVISYYLNKIEKFGEFDIFNSKLRDIKTAVFQYYGGNTFNI</sequence>
<dbReference type="CDD" id="cd01650">
    <property type="entry name" value="RT_nLTR_like"/>
    <property type="match status" value="1"/>
</dbReference>
<gene>
    <name evidence="2" type="ORF">Zmor_026539</name>
</gene>
<dbReference type="SUPFAM" id="SSF56219">
    <property type="entry name" value="DNase I-like"/>
    <property type="match status" value="1"/>
</dbReference>
<keyword evidence="3" id="KW-1185">Reference proteome</keyword>
<dbReference type="PROSITE" id="PS50878">
    <property type="entry name" value="RT_POL"/>
    <property type="match status" value="1"/>
</dbReference>
<accession>A0AA38M5K8</accession>
<evidence type="ECO:0000313" key="2">
    <source>
        <dbReference type="EMBL" id="KAJ3643854.1"/>
    </source>
</evidence>
<dbReference type="InterPro" id="IPR043502">
    <property type="entry name" value="DNA/RNA_pol_sf"/>
</dbReference>
<dbReference type="SUPFAM" id="SSF56672">
    <property type="entry name" value="DNA/RNA polymerases"/>
    <property type="match status" value="1"/>
</dbReference>
<dbReference type="EMBL" id="JALNTZ010000008">
    <property type="protein sequence ID" value="KAJ3643854.1"/>
    <property type="molecule type" value="Genomic_DNA"/>
</dbReference>